<dbReference type="InterPro" id="IPR029063">
    <property type="entry name" value="SAM-dependent_MTases_sf"/>
</dbReference>
<dbReference type="Gene3D" id="3.40.50.150">
    <property type="entry name" value="Vaccinia Virus protein VP39"/>
    <property type="match status" value="1"/>
</dbReference>
<organism evidence="15 16">
    <name type="scientific">Desulfotruncus arcticus DSM 17038</name>
    <dbReference type="NCBI Taxonomy" id="1121424"/>
    <lineage>
        <taxon>Bacteria</taxon>
        <taxon>Bacillati</taxon>
        <taxon>Bacillota</taxon>
        <taxon>Clostridia</taxon>
        <taxon>Eubacteriales</taxon>
        <taxon>Desulfallaceae</taxon>
        <taxon>Desulfotruncus</taxon>
    </lineage>
</organism>
<dbReference type="CDD" id="cd02440">
    <property type="entry name" value="AdoMet_MTases"/>
    <property type="match status" value="1"/>
</dbReference>
<evidence type="ECO:0000256" key="13">
    <source>
        <dbReference type="PROSITE-ProRule" id="PRU01023"/>
    </source>
</evidence>
<evidence type="ECO:0000256" key="1">
    <source>
        <dbReference type="ARBA" id="ARBA00002724"/>
    </source>
</evidence>
<evidence type="ECO:0000256" key="3">
    <source>
        <dbReference type="ARBA" id="ARBA00012140"/>
    </source>
</evidence>
<evidence type="ECO:0000256" key="7">
    <source>
        <dbReference type="ARBA" id="ARBA00022679"/>
    </source>
</evidence>
<dbReference type="GO" id="GO:0006355">
    <property type="term" value="P:regulation of DNA-templated transcription"/>
    <property type="evidence" value="ECO:0007669"/>
    <property type="project" value="InterPro"/>
</dbReference>
<dbReference type="InterPro" id="IPR004573">
    <property type="entry name" value="rRNA_ssu_MeTfrase_B"/>
</dbReference>
<dbReference type="OrthoDB" id="9810297at2"/>
<dbReference type="EC" id="2.1.1.176" evidence="3"/>
<dbReference type="AlphaFoldDB" id="A0A1I2R8A6"/>
<dbReference type="STRING" id="341036.SAMN05660649_01440"/>
<proteinExistence type="inferred from homology"/>
<keyword evidence="6 13" id="KW-0489">Methyltransferase</keyword>
<dbReference type="PRINTS" id="PR02008">
    <property type="entry name" value="RCMTFAMILY"/>
</dbReference>
<evidence type="ECO:0000256" key="10">
    <source>
        <dbReference type="ARBA" id="ARBA00030399"/>
    </source>
</evidence>
<dbReference type="InterPro" id="IPR049560">
    <property type="entry name" value="MeTrfase_RsmB-F_NOP2_cat"/>
</dbReference>
<dbReference type="FunFam" id="3.40.50.150:FF:000257">
    <property type="entry name" value="16S rRNA methyltransferase"/>
    <property type="match status" value="1"/>
</dbReference>
<keyword evidence="8 13" id="KW-0949">S-adenosyl-L-methionine</keyword>
<evidence type="ECO:0000313" key="15">
    <source>
        <dbReference type="EMBL" id="SFG36680.1"/>
    </source>
</evidence>
<dbReference type="RefSeq" id="WP_092470125.1">
    <property type="nucleotide sequence ID" value="NZ_FOOX01000004.1"/>
</dbReference>
<dbReference type="InterPro" id="IPR023267">
    <property type="entry name" value="RCMT"/>
</dbReference>
<comment type="catalytic activity">
    <reaction evidence="12">
        <text>cytidine(967) in 16S rRNA + S-adenosyl-L-methionine = 5-methylcytidine(967) in 16S rRNA + S-adenosyl-L-homocysteine + H(+)</text>
        <dbReference type="Rhea" id="RHEA:42748"/>
        <dbReference type="Rhea" id="RHEA-COMP:10219"/>
        <dbReference type="Rhea" id="RHEA-COMP:10220"/>
        <dbReference type="ChEBI" id="CHEBI:15378"/>
        <dbReference type="ChEBI" id="CHEBI:57856"/>
        <dbReference type="ChEBI" id="CHEBI:59789"/>
        <dbReference type="ChEBI" id="CHEBI:74483"/>
        <dbReference type="ChEBI" id="CHEBI:82748"/>
        <dbReference type="EC" id="2.1.1.176"/>
    </reaction>
</comment>
<evidence type="ECO:0000313" key="16">
    <source>
        <dbReference type="Proteomes" id="UP000199337"/>
    </source>
</evidence>
<dbReference type="InterPro" id="IPR054728">
    <property type="entry name" value="RsmB-like_ferredoxin"/>
</dbReference>
<dbReference type="Pfam" id="PF01029">
    <property type="entry name" value="NusB"/>
    <property type="match status" value="1"/>
</dbReference>
<feature type="active site" description="Nucleophile" evidence="13">
    <location>
        <position position="386"/>
    </location>
</feature>
<dbReference type="GO" id="GO:0005737">
    <property type="term" value="C:cytoplasm"/>
    <property type="evidence" value="ECO:0007669"/>
    <property type="project" value="UniProtKB-SubCell"/>
</dbReference>
<evidence type="ECO:0000259" key="14">
    <source>
        <dbReference type="PROSITE" id="PS51686"/>
    </source>
</evidence>
<evidence type="ECO:0000256" key="2">
    <source>
        <dbReference type="ARBA" id="ARBA00004496"/>
    </source>
</evidence>
<keyword evidence="9 13" id="KW-0694">RNA-binding</keyword>
<feature type="domain" description="SAM-dependent MTase RsmB/NOP-type" evidence="14">
    <location>
        <begin position="174"/>
        <end position="451"/>
    </location>
</feature>
<reference evidence="16" key="1">
    <citation type="submission" date="2016-10" db="EMBL/GenBank/DDBJ databases">
        <authorList>
            <person name="Varghese N."/>
            <person name="Submissions S."/>
        </authorList>
    </citation>
    <scope>NUCLEOTIDE SEQUENCE [LARGE SCALE GENOMIC DNA]</scope>
    <source>
        <strain evidence="16">DSM 17038</strain>
    </source>
</reference>
<dbReference type="SUPFAM" id="SSF53335">
    <property type="entry name" value="S-adenosyl-L-methionine-dependent methyltransferases"/>
    <property type="match status" value="1"/>
</dbReference>
<comment type="subcellular location">
    <subcellularLocation>
        <location evidence="2">Cytoplasm</location>
    </subcellularLocation>
</comment>
<dbReference type="EMBL" id="FOOX01000004">
    <property type="protein sequence ID" value="SFG36680.1"/>
    <property type="molecule type" value="Genomic_DNA"/>
</dbReference>
<evidence type="ECO:0000256" key="4">
    <source>
        <dbReference type="ARBA" id="ARBA00022490"/>
    </source>
</evidence>
<dbReference type="Proteomes" id="UP000199337">
    <property type="component" value="Unassembled WGS sequence"/>
</dbReference>
<keyword evidence="16" id="KW-1185">Reference proteome</keyword>
<dbReference type="NCBIfam" id="NF011494">
    <property type="entry name" value="PRK14902.1"/>
    <property type="match status" value="1"/>
</dbReference>
<dbReference type="Gene3D" id="3.30.70.1170">
    <property type="entry name" value="Sun protein, domain 3"/>
    <property type="match status" value="1"/>
</dbReference>
<dbReference type="GO" id="GO:0003723">
    <property type="term" value="F:RNA binding"/>
    <property type="evidence" value="ECO:0007669"/>
    <property type="project" value="UniProtKB-UniRule"/>
</dbReference>
<comment type="function">
    <text evidence="1">Specifically methylates the cytosine at position 967 (m5C967) of 16S rRNA.</text>
</comment>
<dbReference type="PANTHER" id="PTHR22807">
    <property type="entry name" value="NOP2 YEAST -RELATED NOL1/NOP2/FMU SUN DOMAIN-CONTAINING"/>
    <property type="match status" value="1"/>
</dbReference>
<dbReference type="InterPro" id="IPR006027">
    <property type="entry name" value="NusB_RsmB_TIM44"/>
</dbReference>
<gene>
    <name evidence="15" type="ORF">SAMN05660649_01440</name>
</gene>
<evidence type="ECO:0000256" key="6">
    <source>
        <dbReference type="ARBA" id="ARBA00022603"/>
    </source>
</evidence>
<dbReference type="NCBIfam" id="TIGR00563">
    <property type="entry name" value="rsmB"/>
    <property type="match status" value="1"/>
</dbReference>
<feature type="binding site" evidence="13">
    <location>
        <position position="315"/>
    </location>
    <ligand>
        <name>S-adenosyl-L-methionine</name>
        <dbReference type="ChEBI" id="CHEBI:59789"/>
    </ligand>
</feature>
<evidence type="ECO:0000256" key="12">
    <source>
        <dbReference type="ARBA" id="ARBA00047283"/>
    </source>
</evidence>
<dbReference type="PROSITE" id="PS51686">
    <property type="entry name" value="SAM_MT_RSMB_NOP"/>
    <property type="match status" value="1"/>
</dbReference>
<dbReference type="InterPro" id="IPR001678">
    <property type="entry name" value="MeTrfase_RsmB-F_NOP2_dom"/>
</dbReference>
<dbReference type="Pfam" id="PF22458">
    <property type="entry name" value="RsmF-B_ferredox"/>
    <property type="match status" value="1"/>
</dbReference>
<keyword evidence="5" id="KW-0698">rRNA processing</keyword>
<evidence type="ECO:0000256" key="9">
    <source>
        <dbReference type="ARBA" id="ARBA00022884"/>
    </source>
</evidence>
<evidence type="ECO:0000256" key="8">
    <source>
        <dbReference type="ARBA" id="ARBA00022691"/>
    </source>
</evidence>
<evidence type="ECO:0000256" key="11">
    <source>
        <dbReference type="ARBA" id="ARBA00031088"/>
    </source>
</evidence>
<evidence type="ECO:0000256" key="5">
    <source>
        <dbReference type="ARBA" id="ARBA00022552"/>
    </source>
</evidence>
<accession>A0A1I2R8A6</accession>
<feature type="binding site" evidence="13">
    <location>
        <begin position="264"/>
        <end position="270"/>
    </location>
    <ligand>
        <name>S-adenosyl-L-methionine</name>
        <dbReference type="ChEBI" id="CHEBI:59789"/>
    </ligand>
</feature>
<name>A0A1I2R8A6_9FIRM</name>
<dbReference type="SUPFAM" id="SSF48013">
    <property type="entry name" value="NusB-like"/>
    <property type="match status" value="1"/>
</dbReference>
<keyword evidence="4" id="KW-0963">Cytoplasm</keyword>
<dbReference type="Gene3D" id="1.10.940.10">
    <property type="entry name" value="NusB-like"/>
    <property type="match status" value="1"/>
</dbReference>
<dbReference type="InterPro" id="IPR035926">
    <property type="entry name" value="NusB-like_sf"/>
</dbReference>
<dbReference type="Pfam" id="PF01189">
    <property type="entry name" value="Methyltr_RsmB-F"/>
    <property type="match status" value="1"/>
</dbReference>
<feature type="binding site" evidence="13">
    <location>
        <position position="333"/>
    </location>
    <ligand>
        <name>S-adenosyl-L-methionine</name>
        <dbReference type="ChEBI" id="CHEBI:59789"/>
    </ligand>
</feature>
<feature type="binding site" evidence="13">
    <location>
        <position position="288"/>
    </location>
    <ligand>
        <name>S-adenosyl-L-methionine</name>
        <dbReference type="ChEBI" id="CHEBI:59789"/>
    </ligand>
</feature>
<sequence>MKPKFEAREAALQVLLDVDKREAYANLALGAVLGKYQPEKLDRSFTTELVYGTLRARNTLDWALGNYLRRPISGLTPVVRNILRLGAYQLLYMDRVPDSAAVNESANLARRHGHAGIVKFVNGVLRNLARGKDKLPYPDPAADLVASIALRHSHPEWLVRLWLDEFGYDGTVALCMANNQAAPNSVRVNSLKTEITELMALLRGMGITAERGRYAADCLYLSGFVALGELAPFRDGLFQMQDESSILVGQAVSPQPGARVIDVASAPGGKATHLAQLMQNRGEILALDVHEHKIGLIEENCRRLGVTIVNTMLTDARTLPEKYSGRADYVLVDAPCSGLGVLRRRPDARWRKSLEQIRELTVLQAQILEAAAAVLKPGGVLVYSTCTITREENYGQVMNFLAAHPNFSLESIAGLVPESLDHAGTLQRGYLQILPHLHGLDGFFMARLRKQG</sequence>
<dbReference type="PANTHER" id="PTHR22807:SF53">
    <property type="entry name" value="RIBOSOMAL RNA SMALL SUBUNIT METHYLTRANSFERASE B-RELATED"/>
    <property type="match status" value="1"/>
</dbReference>
<dbReference type="GO" id="GO:0008649">
    <property type="term" value="F:rRNA methyltransferase activity"/>
    <property type="evidence" value="ECO:0007669"/>
    <property type="project" value="InterPro"/>
</dbReference>
<protein>
    <recommendedName>
        <fullName evidence="3">16S rRNA (cytosine(967)-C(5))-methyltransferase</fullName>
        <ecNumber evidence="3">2.1.1.176</ecNumber>
    </recommendedName>
    <alternativeName>
        <fullName evidence="10">16S rRNA m5C967 methyltransferase</fullName>
    </alternativeName>
    <alternativeName>
        <fullName evidence="11">rRNA (cytosine-C(5)-)-methyltransferase RsmB</fullName>
    </alternativeName>
</protein>
<comment type="similarity">
    <text evidence="13">Belongs to the class I-like SAM-binding methyltransferase superfamily. RsmB/NOP family.</text>
</comment>
<keyword evidence="7 13" id="KW-0808">Transferase</keyword>